<keyword evidence="14" id="KW-0732">Signal</keyword>
<evidence type="ECO:0000256" key="13">
    <source>
        <dbReference type="SAM" id="MobiDB-lite"/>
    </source>
</evidence>
<evidence type="ECO:0000259" key="16">
    <source>
        <dbReference type="Pfam" id="PF07715"/>
    </source>
</evidence>
<evidence type="ECO:0000256" key="1">
    <source>
        <dbReference type="ARBA" id="ARBA00004571"/>
    </source>
</evidence>
<feature type="chain" id="PRO_5002306295" evidence="14">
    <location>
        <begin position="25"/>
        <end position="743"/>
    </location>
</feature>
<dbReference type="GO" id="GO:0009279">
    <property type="term" value="C:cell outer membrane"/>
    <property type="evidence" value="ECO:0007669"/>
    <property type="project" value="UniProtKB-SubCell"/>
</dbReference>
<keyword evidence="5 11" id="KW-0812">Transmembrane</keyword>
<dbReference type="PANTHER" id="PTHR32552">
    <property type="entry name" value="FERRICHROME IRON RECEPTOR-RELATED"/>
    <property type="match status" value="1"/>
</dbReference>
<keyword evidence="4" id="KW-0410">Iron transport</keyword>
<dbReference type="KEGG" id="fil:BN1229_v1_1279"/>
<dbReference type="Gene3D" id="2.40.170.20">
    <property type="entry name" value="TonB-dependent receptor, beta-barrel domain"/>
    <property type="match status" value="1"/>
</dbReference>
<dbReference type="EMBL" id="LN829119">
    <property type="protein sequence ID" value="CPR17483.1"/>
    <property type="molecule type" value="Genomic_DNA"/>
</dbReference>
<evidence type="ECO:0000256" key="7">
    <source>
        <dbReference type="ARBA" id="ARBA00023065"/>
    </source>
</evidence>
<gene>
    <name evidence="17" type="ORF">YBN1229_v1_1277</name>
</gene>
<evidence type="ECO:0000256" key="12">
    <source>
        <dbReference type="RuleBase" id="RU003357"/>
    </source>
</evidence>
<comment type="subcellular location">
    <subcellularLocation>
        <location evidence="1 11">Cell outer membrane</location>
        <topology evidence="1 11">Multi-pass membrane protein</topology>
    </subcellularLocation>
</comment>
<evidence type="ECO:0000256" key="6">
    <source>
        <dbReference type="ARBA" id="ARBA00023004"/>
    </source>
</evidence>
<name>A0A0D6JCS3_9HYPH</name>
<dbReference type="Pfam" id="PF07715">
    <property type="entry name" value="Plug"/>
    <property type="match status" value="1"/>
</dbReference>
<dbReference type="CDD" id="cd01347">
    <property type="entry name" value="ligand_gated_channel"/>
    <property type="match status" value="1"/>
</dbReference>
<feature type="compositionally biased region" description="Low complexity" evidence="13">
    <location>
        <begin position="60"/>
        <end position="72"/>
    </location>
</feature>
<organism evidence="17 18">
    <name type="scientific">Candidatus Filomicrobium marinum</name>
    <dbReference type="NCBI Taxonomy" id="1608628"/>
    <lineage>
        <taxon>Bacteria</taxon>
        <taxon>Pseudomonadati</taxon>
        <taxon>Pseudomonadota</taxon>
        <taxon>Alphaproteobacteria</taxon>
        <taxon>Hyphomicrobiales</taxon>
        <taxon>Hyphomicrobiaceae</taxon>
        <taxon>Filomicrobium</taxon>
    </lineage>
</organism>
<keyword evidence="18" id="KW-1185">Reference proteome</keyword>
<dbReference type="InterPro" id="IPR039426">
    <property type="entry name" value="TonB-dep_rcpt-like"/>
</dbReference>
<dbReference type="KEGG" id="fiy:BN1229_v1_1277"/>
<dbReference type="PANTHER" id="PTHR32552:SF81">
    <property type="entry name" value="TONB-DEPENDENT OUTER MEMBRANE RECEPTOR"/>
    <property type="match status" value="1"/>
</dbReference>
<evidence type="ECO:0000259" key="15">
    <source>
        <dbReference type="Pfam" id="PF00593"/>
    </source>
</evidence>
<dbReference type="Proteomes" id="UP000033187">
    <property type="component" value="Chromosome 1"/>
</dbReference>
<feature type="domain" description="TonB-dependent receptor-like beta-barrel" evidence="15">
    <location>
        <begin position="236"/>
        <end position="705"/>
    </location>
</feature>
<accession>A0A0D6JCS3</accession>
<dbReference type="InterPro" id="IPR012910">
    <property type="entry name" value="Plug_dom"/>
</dbReference>
<evidence type="ECO:0000256" key="10">
    <source>
        <dbReference type="ARBA" id="ARBA00023237"/>
    </source>
</evidence>
<dbReference type="InterPro" id="IPR037066">
    <property type="entry name" value="Plug_dom_sf"/>
</dbReference>
<comment type="similarity">
    <text evidence="11 12">Belongs to the TonB-dependent receptor family.</text>
</comment>
<keyword evidence="6" id="KW-0408">Iron</keyword>
<keyword evidence="8 12" id="KW-0798">TonB box</keyword>
<dbReference type="SUPFAM" id="SSF56935">
    <property type="entry name" value="Porins"/>
    <property type="match status" value="1"/>
</dbReference>
<keyword evidence="3 11" id="KW-1134">Transmembrane beta strand</keyword>
<dbReference type="Pfam" id="PF00593">
    <property type="entry name" value="TonB_dep_Rec_b-barrel"/>
    <property type="match status" value="1"/>
</dbReference>
<proteinExistence type="inferred from homology"/>
<keyword evidence="2 11" id="KW-0813">Transport</keyword>
<dbReference type="AlphaFoldDB" id="A0A0D6JCS3"/>
<dbReference type="Gene3D" id="2.170.130.10">
    <property type="entry name" value="TonB-dependent receptor, plug domain"/>
    <property type="match status" value="1"/>
</dbReference>
<feature type="region of interest" description="Disordered" evidence="13">
    <location>
        <begin position="46"/>
        <end position="72"/>
    </location>
</feature>
<dbReference type="PROSITE" id="PS52016">
    <property type="entry name" value="TONB_DEPENDENT_REC_3"/>
    <property type="match status" value="1"/>
</dbReference>
<dbReference type="InterPro" id="IPR036942">
    <property type="entry name" value="Beta-barrel_TonB_sf"/>
</dbReference>
<keyword evidence="9 11" id="KW-0472">Membrane</keyword>
<reference evidence="18" key="1">
    <citation type="submission" date="2015-02" db="EMBL/GenBank/DDBJ databases">
        <authorList>
            <person name="Chooi Y.-H."/>
        </authorList>
    </citation>
    <scope>NUCLEOTIDE SEQUENCE [LARGE SCALE GENOMIC DNA]</scope>
    <source>
        <strain evidence="18">strain Y</strain>
    </source>
</reference>
<evidence type="ECO:0000256" key="11">
    <source>
        <dbReference type="PROSITE-ProRule" id="PRU01360"/>
    </source>
</evidence>
<evidence type="ECO:0000313" key="17">
    <source>
        <dbReference type="EMBL" id="CPR17483.1"/>
    </source>
</evidence>
<keyword evidence="7" id="KW-0406">Ion transport</keyword>
<dbReference type="InterPro" id="IPR000531">
    <property type="entry name" value="Beta-barrel_TonB"/>
</dbReference>
<evidence type="ECO:0000256" key="14">
    <source>
        <dbReference type="SAM" id="SignalP"/>
    </source>
</evidence>
<keyword evidence="10 11" id="KW-0998">Cell outer membrane</keyword>
<evidence type="ECO:0000256" key="4">
    <source>
        <dbReference type="ARBA" id="ARBA00022496"/>
    </source>
</evidence>
<sequence>MRCSVHAAATAAVFLGLSTAETNAQSTTKPDNIDLPPIVVEQVEPKPASLATKPAQSNQAVSAASPASEPADVSLSNMPLALTVGQRSGSLTVPNTVEATAEIQRTPGAVEVVSDKAYKASTPSATIKDALDYVPGVFVQPKWGDDTRLSIRGSGLSRNFHLRGVQLYMDGIPINTADGYGDFQEIDPTAYRYIEVFKGANALRFGANSLGGAINFVMPTGYDADRFGARVDVGSFGFRKFATGSGGVYGAADYFITGTWQEQDGYREHSDGESVRGSANVGYRLSSNVETRFYLNANDVEQRIPGSVTRTAALSDPKAAAANNILQDYQRNIETVRLANKTSVRLDDNTTVEFGAFYVDRKLDHPIYQWLDYAYQDAGGFVRAVDAREIGGHANRFIFGVNIHGGELDNKQFANIGGQKGALLSSSLDESFNVSTYVENTFYALPDVGLVTGLQYLHAKRERRDRFFSDPPSWGVPDANPDDSGVRTYDLLSPKVGILWDVDPGWQFFANVSRSAEAPSFGENSFTSAAASNIEAQRATTFEIGTRGRREDYRWDFAIYRMNIDNEFQCLETGNTGSCTQVNLDKTIHQGVELGGGAALLKSAFVHRDRLWLNAAYTFNDFRFDDDPVFGNNELPGAPRHFVRAELLYQHPSGFYVGPNVEWVPEAYYADSANSLETKAYALLGAKIGFDDGGPISAYIEGRNLTDETYIASTSIATRADASSALFEPGNGRAIYAGVQVKW</sequence>
<dbReference type="OrthoDB" id="9760620at2"/>
<feature type="domain" description="TonB-dependent receptor plug" evidence="16">
    <location>
        <begin position="103"/>
        <end position="213"/>
    </location>
</feature>
<evidence type="ECO:0000256" key="9">
    <source>
        <dbReference type="ARBA" id="ARBA00023136"/>
    </source>
</evidence>
<evidence type="ECO:0000313" key="18">
    <source>
        <dbReference type="Proteomes" id="UP000033187"/>
    </source>
</evidence>
<evidence type="ECO:0000256" key="2">
    <source>
        <dbReference type="ARBA" id="ARBA00022448"/>
    </source>
</evidence>
<evidence type="ECO:0000256" key="8">
    <source>
        <dbReference type="ARBA" id="ARBA00023077"/>
    </source>
</evidence>
<evidence type="ECO:0000256" key="3">
    <source>
        <dbReference type="ARBA" id="ARBA00022452"/>
    </source>
</evidence>
<dbReference type="GO" id="GO:0006826">
    <property type="term" value="P:iron ion transport"/>
    <property type="evidence" value="ECO:0007669"/>
    <property type="project" value="UniProtKB-KW"/>
</dbReference>
<protein>
    <submittedName>
        <fullName evidence="17">Ligand-gated channel protein</fullName>
    </submittedName>
</protein>
<evidence type="ECO:0000256" key="5">
    <source>
        <dbReference type="ARBA" id="ARBA00022692"/>
    </source>
</evidence>
<dbReference type="RefSeq" id="WP_046477350.1">
    <property type="nucleotide sequence ID" value="NZ_LN829118.1"/>
</dbReference>
<feature type="signal peptide" evidence="14">
    <location>
        <begin position="1"/>
        <end position="24"/>
    </location>
</feature>